<comment type="subcellular location">
    <subcellularLocation>
        <location evidence="1">Nucleus</location>
    </subcellularLocation>
</comment>
<comment type="caution">
    <text evidence="8">The sequence shown here is derived from an EMBL/GenBank/DDBJ whole genome shotgun (WGS) entry which is preliminary data.</text>
</comment>
<feature type="repeat" description="PPR" evidence="6">
    <location>
        <begin position="506"/>
        <end position="540"/>
    </location>
</feature>
<dbReference type="GO" id="GO:0009451">
    <property type="term" value="P:RNA modification"/>
    <property type="evidence" value="ECO:0007669"/>
    <property type="project" value="InterPro"/>
</dbReference>
<dbReference type="EMBL" id="LWDX02009688">
    <property type="protein sequence ID" value="OEL36265.1"/>
    <property type="molecule type" value="Genomic_DNA"/>
</dbReference>
<dbReference type="InterPro" id="IPR003511">
    <property type="entry name" value="HORMA_dom"/>
</dbReference>
<accession>A0A1E5WFV6</accession>
<dbReference type="Pfam" id="PF20431">
    <property type="entry name" value="E_motif"/>
    <property type="match status" value="1"/>
</dbReference>
<dbReference type="InterPro" id="IPR002885">
    <property type="entry name" value="PPR_rpt"/>
</dbReference>
<dbReference type="FunFam" id="1.25.40.10:FF:000344">
    <property type="entry name" value="Pentatricopeptide repeat-containing protein"/>
    <property type="match status" value="1"/>
</dbReference>
<feature type="repeat" description="PPR" evidence="6">
    <location>
        <begin position="405"/>
        <end position="439"/>
    </location>
</feature>
<dbReference type="InterPro" id="IPR046848">
    <property type="entry name" value="E_motif"/>
</dbReference>
<proteinExistence type="predicted"/>
<feature type="domain" description="HORMA" evidence="7">
    <location>
        <begin position="775"/>
        <end position="957"/>
    </location>
</feature>
<name>A0A1E5WFV6_9POAL</name>
<dbReference type="Gene3D" id="1.25.40.10">
    <property type="entry name" value="Tetratricopeptide repeat domain"/>
    <property type="match status" value="3"/>
</dbReference>
<sequence length="970" mass="107314">MISGYARTQEWQSGCCESAVFDGMRERDVAAWNVMIGVYSGAVKVKVDLVKVMLESREKLKVEPNHLTISVVAAALACNVGYLLKLTGYKIMWIVTAPSFRTTIMWLPSLICTQNVGDLESAMHCSAVSYELRDRGKEPDDLSLMSITSQIFVGKSKPFSIAKSSFPENKCILSIPIPRLSNCHIPLLLSRAIVSGLFLKLPLVHSVLRSLSLGPVPSLSLSFLSLLRHSGFMTLDNYSLNIALSATARLPSVYVGAQLHSLSIKLGLVSDTFVLNSLINMYSSCSHPTTARLVLDSAPQGACDAVSWNTIIAGYLRGGMPNKALQAFGEMAKEQVRLDDVTLLNALVASARTGTVKVGRLCHTLVVVNGVEISCYMGSSLISMYAKCGLIEDARKVFDGMHERNVVCWTSMISGYTQLGKFKEAVELFRDMQIAGMKADDATIATVVSSCAQMGALDLGCYVHAYCDVHGLGKELAVKNSLIDMYSKCGDIKKAYEIFSGLTKRDVFSWTAMIMGFAVNGLCREALDLFAQMEGEGKVMPNEVTFLGVLTSCSHGGLLEQGYHHFQRMSMVYNLAPRIEHYGCMVDLLGRAKLLAEAAQFIKEMPIAPDVVVWRSLLFACRAFEEVGLAEYVAERMLELEPKKYAGHVLLSNVYATTSRWVDVNKLRTSMDGSRVSKQPGCSFIEVDGCVHEFFAGDESHLETEAIYNILLGINELLVAESLLVMSLMKLDIAGITVRPEFTKIKLRNLSFQLTNYQKFGDILSVLMRETKVTSQIAQVVVEFLEVAVSCIVFLKGFYPPRAFERRRYMNAVVQKALHPELASYIHSTTTGLLPFIQKGLVERVVVIFYDKEHVPIEKFVFKLAVNQSYGSKLEEADLEFALRAFLIKLTVAEPVTKSLPPDGSWEITAYFRSLPANGDREAQLWIPTDTKPWMQPPQITPIKSVSCDPLKMQLYLEHPSPTEPKNLAA</sequence>
<evidence type="ECO:0000313" key="8">
    <source>
        <dbReference type="EMBL" id="OEL36265.1"/>
    </source>
</evidence>
<dbReference type="GO" id="GO:0005634">
    <property type="term" value="C:nucleus"/>
    <property type="evidence" value="ECO:0007669"/>
    <property type="project" value="UniProtKB-SubCell"/>
</dbReference>
<organism evidence="8 9">
    <name type="scientific">Dichanthelium oligosanthes</name>
    <dbReference type="NCBI Taxonomy" id="888268"/>
    <lineage>
        <taxon>Eukaryota</taxon>
        <taxon>Viridiplantae</taxon>
        <taxon>Streptophyta</taxon>
        <taxon>Embryophyta</taxon>
        <taxon>Tracheophyta</taxon>
        <taxon>Spermatophyta</taxon>
        <taxon>Magnoliopsida</taxon>
        <taxon>Liliopsida</taxon>
        <taxon>Poales</taxon>
        <taxon>Poaceae</taxon>
        <taxon>PACMAD clade</taxon>
        <taxon>Panicoideae</taxon>
        <taxon>Panicodae</taxon>
        <taxon>Paniceae</taxon>
        <taxon>Dichantheliinae</taxon>
        <taxon>Dichanthelium</taxon>
    </lineage>
</organism>
<dbReference type="STRING" id="888268.A0A1E5WFV6"/>
<dbReference type="SUPFAM" id="SSF56019">
    <property type="entry name" value="The spindle assembly checkpoint protein mad2"/>
    <property type="match status" value="1"/>
</dbReference>
<dbReference type="AlphaFoldDB" id="A0A1E5WFV6"/>
<dbReference type="Pfam" id="PF13041">
    <property type="entry name" value="PPR_2"/>
    <property type="match status" value="2"/>
</dbReference>
<dbReference type="FunFam" id="1.25.40.10:FF:000989">
    <property type="entry name" value="Pentatricopeptide repeat-containing protein At1g31430"/>
    <property type="match status" value="1"/>
</dbReference>
<dbReference type="PROSITE" id="PS51375">
    <property type="entry name" value="PPR"/>
    <property type="match status" value="3"/>
</dbReference>
<keyword evidence="4" id="KW-0809">Transit peptide</keyword>
<keyword evidence="9" id="KW-1185">Reference proteome</keyword>
<evidence type="ECO:0000256" key="3">
    <source>
        <dbReference type="ARBA" id="ARBA00022763"/>
    </source>
</evidence>
<dbReference type="Gene3D" id="3.30.900.10">
    <property type="entry name" value="HORMA domain"/>
    <property type="match status" value="1"/>
</dbReference>
<evidence type="ECO:0000256" key="2">
    <source>
        <dbReference type="ARBA" id="ARBA00022737"/>
    </source>
</evidence>
<dbReference type="GO" id="GO:0003723">
    <property type="term" value="F:RNA binding"/>
    <property type="evidence" value="ECO:0007669"/>
    <property type="project" value="InterPro"/>
</dbReference>
<feature type="repeat" description="PPR" evidence="6">
    <location>
        <begin position="304"/>
        <end position="338"/>
    </location>
</feature>
<evidence type="ECO:0000256" key="1">
    <source>
        <dbReference type="ARBA" id="ARBA00004123"/>
    </source>
</evidence>
<keyword evidence="2" id="KW-0677">Repeat</keyword>
<evidence type="ECO:0000313" key="9">
    <source>
        <dbReference type="Proteomes" id="UP000095767"/>
    </source>
</evidence>
<dbReference type="InterPro" id="IPR036570">
    <property type="entry name" value="HORMA_dom_sf"/>
</dbReference>
<dbReference type="PANTHER" id="PTHR47926:SF345">
    <property type="entry name" value="(WILD MALAYSIAN BANANA) HYPOTHETICAL PROTEIN"/>
    <property type="match status" value="1"/>
</dbReference>
<dbReference type="InterPro" id="IPR011990">
    <property type="entry name" value="TPR-like_helical_dom_sf"/>
</dbReference>
<keyword evidence="5" id="KW-0539">Nucleus</keyword>
<keyword evidence="3" id="KW-0227">DNA damage</keyword>
<dbReference type="Pfam" id="PF01535">
    <property type="entry name" value="PPR"/>
    <property type="match status" value="2"/>
</dbReference>
<dbReference type="NCBIfam" id="TIGR00756">
    <property type="entry name" value="PPR"/>
    <property type="match status" value="4"/>
</dbReference>
<evidence type="ECO:0000259" key="7">
    <source>
        <dbReference type="PROSITE" id="PS50815"/>
    </source>
</evidence>
<dbReference type="GO" id="GO:0006974">
    <property type="term" value="P:DNA damage response"/>
    <property type="evidence" value="ECO:0007669"/>
    <property type="project" value="UniProtKB-KW"/>
</dbReference>
<protein>
    <submittedName>
        <fullName evidence="8">Pentatricopeptide repeat-containing protein</fullName>
    </submittedName>
</protein>
<dbReference type="PANTHER" id="PTHR47926">
    <property type="entry name" value="PENTATRICOPEPTIDE REPEAT-CONTAINING PROTEIN"/>
    <property type="match status" value="1"/>
</dbReference>
<gene>
    <name evidence="8" type="ORF">BAE44_0002714</name>
</gene>
<dbReference type="PROSITE" id="PS50815">
    <property type="entry name" value="HORMA"/>
    <property type="match status" value="1"/>
</dbReference>
<dbReference type="Proteomes" id="UP000095767">
    <property type="component" value="Unassembled WGS sequence"/>
</dbReference>
<evidence type="ECO:0000256" key="5">
    <source>
        <dbReference type="ARBA" id="ARBA00023242"/>
    </source>
</evidence>
<dbReference type="OrthoDB" id="21254at2759"/>
<dbReference type="Pfam" id="PF02301">
    <property type="entry name" value="HORMA"/>
    <property type="match status" value="1"/>
</dbReference>
<evidence type="ECO:0000256" key="6">
    <source>
        <dbReference type="PROSITE-ProRule" id="PRU00708"/>
    </source>
</evidence>
<dbReference type="InterPro" id="IPR046960">
    <property type="entry name" value="PPR_At4g14850-like_plant"/>
</dbReference>
<evidence type="ECO:0000256" key="4">
    <source>
        <dbReference type="ARBA" id="ARBA00022946"/>
    </source>
</evidence>
<reference evidence="8 9" key="1">
    <citation type="submission" date="2016-09" db="EMBL/GenBank/DDBJ databases">
        <title>The draft genome of Dichanthelium oligosanthes: A C3 panicoid grass species.</title>
        <authorList>
            <person name="Studer A.J."/>
            <person name="Schnable J.C."/>
            <person name="Brutnell T.P."/>
        </authorList>
    </citation>
    <scope>NUCLEOTIDE SEQUENCE [LARGE SCALE GENOMIC DNA]</scope>
    <source>
        <strain evidence="9">cv. Kellogg 1175</strain>
        <tissue evidence="8">Leaf</tissue>
    </source>
</reference>
<dbReference type="FunFam" id="3.30.900.10:FF:000003">
    <property type="entry name" value="Mitotic spindle assembly checkpoint protein MAD2B"/>
    <property type="match status" value="1"/>
</dbReference>